<dbReference type="PATRIC" id="fig|66430.4.peg.7162"/>
<gene>
    <name evidence="9" type="ORF">ACS04_21550</name>
</gene>
<evidence type="ECO:0000256" key="1">
    <source>
        <dbReference type="ARBA" id="ARBA00012513"/>
    </source>
</evidence>
<dbReference type="Pfam" id="PF00069">
    <property type="entry name" value="Pkinase"/>
    <property type="match status" value="1"/>
</dbReference>
<dbReference type="InterPro" id="IPR011009">
    <property type="entry name" value="Kinase-like_dom_sf"/>
</dbReference>
<evidence type="ECO:0000313" key="10">
    <source>
        <dbReference type="Proteomes" id="UP000035932"/>
    </source>
</evidence>
<dbReference type="Proteomes" id="UP000035932">
    <property type="component" value="Unassembled WGS sequence"/>
</dbReference>
<evidence type="ECO:0000256" key="5">
    <source>
        <dbReference type="ARBA" id="ARBA00022777"/>
    </source>
</evidence>
<feature type="region of interest" description="Disordered" evidence="7">
    <location>
        <begin position="345"/>
        <end position="373"/>
    </location>
</feature>
<keyword evidence="4" id="KW-0547">Nucleotide-binding</keyword>
<keyword evidence="6" id="KW-0067">ATP-binding</keyword>
<evidence type="ECO:0000313" key="9">
    <source>
        <dbReference type="EMBL" id="KMO95805.1"/>
    </source>
</evidence>
<keyword evidence="3" id="KW-0808">Transferase</keyword>
<sequence>MNLHPMHPAAWVLDQLRTDGWHINDLLAFTRASTLVRASRPGQEGVVLKAGFGSNHVLAELDPSERPAAYGFYWYAQMTETERALTREDFRHEAELTAAAGGADHIVPLLEQGSSGRFDWYTMPHCDGGNFRAFMATSKDTGKGLSILADVADGLSNLHQRGIVHRDVYQENILIDQGRGLITDLGAARRLSTPRGPEHRGPEVHWPPEYLTGYHEAAPAADVFSLGVLVYRYLCADIPRLAGHPKLPLVPEPLRGVVTAALSDGVGDRPAMNDLRFALRTAADLHQRLQREGALMPRARSPPFSRHHSTGSGTSRSQRDRKAEHLMNQDRITDFLANVEDLRGEDETVRTTAHTSSVSAEGWPAAEAETTTA</sequence>
<evidence type="ECO:0000256" key="6">
    <source>
        <dbReference type="ARBA" id="ARBA00022840"/>
    </source>
</evidence>
<protein>
    <recommendedName>
        <fullName evidence="1">non-specific serine/threonine protein kinase</fullName>
        <ecNumber evidence="1">2.7.11.1</ecNumber>
    </recommendedName>
</protein>
<evidence type="ECO:0000256" key="7">
    <source>
        <dbReference type="SAM" id="MobiDB-lite"/>
    </source>
</evidence>
<name>A0A0J6XID7_9ACTN</name>
<dbReference type="GO" id="GO:0005524">
    <property type="term" value="F:ATP binding"/>
    <property type="evidence" value="ECO:0007669"/>
    <property type="project" value="UniProtKB-KW"/>
</dbReference>
<reference evidence="9 10" key="1">
    <citation type="submission" date="2015-06" db="EMBL/GenBank/DDBJ databases">
        <title>Recapitulation of the evolution of biosynthetic gene clusters reveals hidden chemical diversity on bacterial genomes.</title>
        <authorList>
            <person name="Cruz-Morales P."/>
            <person name="Martinez-Guerrero C."/>
            <person name="Morales-Escalante M.A."/>
            <person name="Yanez-Guerra L.A."/>
            <person name="Kopp J.F."/>
            <person name="Feldmann J."/>
            <person name="Ramos-Aboites H.E."/>
            <person name="Barona-Gomez F."/>
        </authorList>
    </citation>
    <scope>NUCLEOTIDE SEQUENCE [LARGE SCALE GENOMIC DNA]</scope>
    <source>
        <strain evidence="9 10">ATCC 31245</strain>
    </source>
</reference>
<dbReference type="PANTHER" id="PTHR43289:SF6">
    <property type="entry name" value="SERINE_THREONINE-PROTEIN KINASE NEKL-3"/>
    <property type="match status" value="1"/>
</dbReference>
<evidence type="ECO:0000259" key="8">
    <source>
        <dbReference type="PROSITE" id="PS50011"/>
    </source>
</evidence>
<keyword evidence="5" id="KW-0418">Kinase</keyword>
<comment type="caution">
    <text evidence="9">The sequence shown here is derived from an EMBL/GenBank/DDBJ whole genome shotgun (WGS) entry which is preliminary data.</text>
</comment>
<feature type="domain" description="Protein kinase" evidence="8">
    <location>
        <begin position="33"/>
        <end position="289"/>
    </location>
</feature>
<organism evidence="9 10">
    <name type="scientific">Streptomyces roseus</name>
    <dbReference type="NCBI Taxonomy" id="66430"/>
    <lineage>
        <taxon>Bacteria</taxon>
        <taxon>Bacillati</taxon>
        <taxon>Actinomycetota</taxon>
        <taxon>Actinomycetes</taxon>
        <taxon>Kitasatosporales</taxon>
        <taxon>Streptomycetaceae</taxon>
        <taxon>Streptomyces</taxon>
    </lineage>
</organism>
<feature type="compositionally biased region" description="Polar residues" evidence="7">
    <location>
        <begin position="350"/>
        <end position="359"/>
    </location>
</feature>
<evidence type="ECO:0000256" key="3">
    <source>
        <dbReference type="ARBA" id="ARBA00022679"/>
    </source>
</evidence>
<dbReference type="EMBL" id="LFML01000085">
    <property type="protein sequence ID" value="KMO95805.1"/>
    <property type="molecule type" value="Genomic_DNA"/>
</dbReference>
<dbReference type="EC" id="2.7.11.1" evidence="1"/>
<dbReference type="GO" id="GO:0004674">
    <property type="term" value="F:protein serine/threonine kinase activity"/>
    <property type="evidence" value="ECO:0007669"/>
    <property type="project" value="UniProtKB-KW"/>
</dbReference>
<dbReference type="AlphaFoldDB" id="A0A0J6XID7"/>
<proteinExistence type="predicted"/>
<dbReference type="SUPFAM" id="SSF56112">
    <property type="entry name" value="Protein kinase-like (PK-like)"/>
    <property type="match status" value="1"/>
</dbReference>
<evidence type="ECO:0000256" key="4">
    <source>
        <dbReference type="ARBA" id="ARBA00022741"/>
    </source>
</evidence>
<dbReference type="OrthoDB" id="4570074at2"/>
<dbReference type="PROSITE" id="PS50011">
    <property type="entry name" value="PROTEIN_KINASE_DOM"/>
    <property type="match status" value="1"/>
</dbReference>
<feature type="region of interest" description="Disordered" evidence="7">
    <location>
        <begin position="295"/>
        <end position="322"/>
    </location>
</feature>
<dbReference type="Gene3D" id="1.10.510.10">
    <property type="entry name" value="Transferase(Phosphotransferase) domain 1"/>
    <property type="match status" value="1"/>
</dbReference>
<dbReference type="PANTHER" id="PTHR43289">
    <property type="entry name" value="MITOGEN-ACTIVATED PROTEIN KINASE KINASE KINASE 20-RELATED"/>
    <property type="match status" value="1"/>
</dbReference>
<dbReference type="InterPro" id="IPR000719">
    <property type="entry name" value="Prot_kinase_dom"/>
</dbReference>
<accession>A0A0J6XID7</accession>
<keyword evidence="2" id="KW-0723">Serine/threonine-protein kinase</keyword>
<dbReference type="STRING" id="66430.ACS04_21550"/>
<dbReference type="RefSeq" id="WP_048478331.1">
    <property type="nucleotide sequence ID" value="NZ_JBIRUD010000021.1"/>
</dbReference>
<evidence type="ECO:0000256" key="2">
    <source>
        <dbReference type="ARBA" id="ARBA00022527"/>
    </source>
</evidence>
<keyword evidence="10" id="KW-1185">Reference proteome</keyword>